<comment type="caution">
    <text evidence="1">The sequence shown here is derived from an EMBL/GenBank/DDBJ whole genome shotgun (WGS) entry which is preliminary data.</text>
</comment>
<reference evidence="1 2" key="1">
    <citation type="journal article" date="2004" name="Appl. Environ. Microbiol.">
        <title>Mineralization of individual congeners of linear alkylbenzenesulfonate by defined pairs of heterotrophic bacteria.</title>
        <authorList>
            <person name="Schleheck D."/>
            <person name="Knepper T.P."/>
            <person name="Fischer K."/>
            <person name="Cook A.M."/>
        </authorList>
    </citation>
    <scope>NUCLEOTIDE SEQUENCE [LARGE SCALE GENOMIC DNA]</scope>
    <source>
        <strain evidence="2">DSM 14576 / KF-1</strain>
    </source>
</reference>
<proteinExistence type="predicted"/>
<name>B7WRK3_COMTK</name>
<sequence length="30" mass="3252">MMSSLILDGVAVSEIFTDLFFQEGSAKTTL</sequence>
<dbReference type="Proteomes" id="UP000003039">
    <property type="component" value="Unassembled WGS sequence"/>
</dbReference>
<dbReference type="AlphaFoldDB" id="B7WRK3"/>
<protein>
    <submittedName>
        <fullName evidence="1">Uncharacterized protein</fullName>
    </submittedName>
</protein>
<gene>
    <name evidence="1" type="ORF">CtesDRAFT_PD2134</name>
</gene>
<evidence type="ECO:0000313" key="2">
    <source>
        <dbReference type="Proteomes" id="UP000003039"/>
    </source>
</evidence>
<dbReference type="EMBL" id="AAUJ02000001">
    <property type="protein sequence ID" value="EED67188.1"/>
    <property type="molecule type" value="Genomic_DNA"/>
</dbReference>
<accession>B7WRK3</accession>
<evidence type="ECO:0000313" key="1">
    <source>
        <dbReference type="EMBL" id="EED67188.1"/>
    </source>
</evidence>
<organism evidence="1 2">
    <name type="scientific">Comamonas testosteroni (strain DSM 14576 / KF-1)</name>
    <name type="common">Pseudomonas testosteroni</name>
    <dbReference type="NCBI Taxonomy" id="399795"/>
    <lineage>
        <taxon>Bacteria</taxon>
        <taxon>Pseudomonadati</taxon>
        <taxon>Pseudomonadota</taxon>
        <taxon>Betaproteobacteria</taxon>
        <taxon>Burkholderiales</taxon>
        <taxon>Comamonadaceae</taxon>
        <taxon>Comamonas</taxon>
    </lineage>
</organism>